<organism evidence="1 2">
    <name type="scientific">Linum tenue</name>
    <dbReference type="NCBI Taxonomy" id="586396"/>
    <lineage>
        <taxon>Eukaryota</taxon>
        <taxon>Viridiplantae</taxon>
        <taxon>Streptophyta</taxon>
        <taxon>Embryophyta</taxon>
        <taxon>Tracheophyta</taxon>
        <taxon>Spermatophyta</taxon>
        <taxon>Magnoliopsida</taxon>
        <taxon>eudicotyledons</taxon>
        <taxon>Gunneridae</taxon>
        <taxon>Pentapetalae</taxon>
        <taxon>rosids</taxon>
        <taxon>fabids</taxon>
        <taxon>Malpighiales</taxon>
        <taxon>Linaceae</taxon>
        <taxon>Linum</taxon>
    </lineage>
</organism>
<protein>
    <submittedName>
        <fullName evidence="1">Uncharacterized protein</fullName>
    </submittedName>
</protein>
<reference evidence="1" key="1">
    <citation type="submission" date="2022-08" db="EMBL/GenBank/DDBJ databases">
        <authorList>
            <person name="Gutierrez-Valencia J."/>
        </authorList>
    </citation>
    <scope>NUCLEOTIDE SEQUENCE</scope>
</reference>
<accession>A0AAV0RXW8</accession>
<evidence type="ECO:0000313" key="2">
    <source>
        <dbReference type="Proteomes" id="UP001154282"/>
    </source>
</evidence>
<dbReference type="Proteomes" id="UP001154282">
    <property type="component" value="Unassembled WGS sequence"/>
</dbReference>
<name>A0AAV0RXW8_9ROSI</name>
<keyword evidence="2" id="KW-1185">Reference proteome</keyword>
<dbReference type="EMBL" id="CAMGYJ010000011">
    <property type="protein sequence ID" value="CAI0625718.1"/>
    <property type="molecule type" value="Genomic_DNA"/>
</dbReference>
<comment type="caution">
    <text evidence="1">The sequence shown here is derived from an EMBL/GenBank/DDBJ whole genome shotgun (WGS) entry which is preliminary data.</text>
</comment>
<sequence length="13" mass="1577">MQQRKVAPRKMGF</sequence>
<gene>
    <name evidence="1" type="ORF">LITE_LOCUS50556</name>
</gene>
<evidence type="ECO:0000313" key="1">
    <source>
        <dbReference type="EMBL" id="CAI0625718.1"/>
    </source>
</evidence>
<proteinExistence type="predicted"/>